<evidence type="ECO:0000256" key="1">
    <source>
        <dbReference type="ARBA" id="ARBA00008791"/>
    </source>
</evidence>
<dbReference type="RefSeq" id="WP_090508267.1">
    <property type="nucleotide sequence ID" value="NZ_FNWL01000005.1"/>
</dbReference>
<reference evidence="4" key="1">
    <citation type="submission" date="2016-10" db="EMBL/GenBank/DDBJ databases">
        <authorList>
            <person name="Varghese N."/>
            <person name="Submissions S."/>
        </authorList>
    </citation>
    <scope>NUCLEOTIDE SEQUENCE [LARGE SCALE GENOMIC DNA]</scope>
    <source>
        <strain evidence="4">CGMCC 1.8981</strain>
    </source>
</reference>
<dbReference type="CDD" id="cd00293">
    <property type="entry name" value="USP-like"/>
    <property type="match status" value="1"/>
</dbReference>
<dbReference type="Gene3D" id="3.40.50.620">
    <property type="entry name" value="HUPs"/>
    <property type="match status" value="1"/>
</dbReference>
<evidence type="ECO:0000313" key="3">
    <source>
        <dbReference type="EMBL" id="SEH18016.1"/>
    </source>
</evidence>
<evidence type="ECO:0000259" key="2">
    <source>
        <dbReference type="Pfam" id="PF00582"/>
    </source>
</evidence>
<dbReference type="PANTHER" id="PTHR46268:SF6">
    <property type="entry name" value="UNIVERSAL STRESS PROTEIN UP12"/>
    <property type="match status" value="1"/>
</dbReference>
<keyword evidence="4" id="KW-1185">Reference proteome</keyword>
<sequence length="133" mass="14428">MYDAILLPTDGRPNTDRAIEEALELAAVHDATLHVLYVINSAEIAPGIDFEDLETIGTDAVDHVATLAADNGLDDVRTTVTHGLRARSILEYASEHEVDLLVMGRHRGLERLRRPSLTKQVAPDASVPVLIVG</sequence>
<dbReference type="InterPro" id="IPR006015">
    <property type="entry name" value="Universal_stress_UspA"/>
</dbReference>
<accession>A0A1H6G4K7</accession>
<dbReference type="InterPro" id="IPR014729">
    <property type="entry name" value="Rossmann-like_a/b/a_fold"/>
</dbReference>
<dbReference type="Pfam" id="PF00582">
    <property type="entry name" value="Usp"/>
    <property type="match status" value="1"/>
</dbReference>
<organism evidence="3 4">
    <name type="scientific">Natronorubrum sediminis</name>
    <dbReference type="NCBI Taxonomy" id="640943"/>
    <lineage>
        <taxon>Archaea</taxon>
        <taxon>Methanobacteriati</taxon>
        <taxon>Methanobacteriota</taxon>
        <taxon>Stenosarchaea group</taxon>
        <taxon>Halobacteria</taxon>
        <taxon>Halobacteriales</taxon>
        <taxon>Natrialbaceae</taxon>
        <taxon>Natronorubrum</taxon>
    </lineage>
</organism>
<feature type="domain" description="UspA" evidence="2">
    <location>
        <begin position="1"/>
        <end position="132"/>
    </location>
</feature>
<evidence type="ECO:0000313" key="4">
    <source>
        <dbReference type="Proteomes" id="UP000199112"/>
    </source>
</evidence>
<comment type="similarity">
    <text evidence="1">Belongs to the universal stress protein A family.</text>
</comment>
<dbReference type="Proteomes" id="UP000199112">
    <property type="component" value="Unassembled WGS sequence"/>
</dbReference>
<dbReference type="InterPro" id="IPR006016">
    <property type="entry name" value="UspA"/>
</dbReference>
<dbReference type="PANTHER" id="PTHR46268">
    <property type="entry name" value="STRESS RESPONSE PROTEIN NHAX"/>
    <property type="match status" value="1"/>
</dbReference>
<protein>
    <submittedName>
        <fullName evidence="3">Nucleotide-binding universal stress protein, UspA family</fullName>
    </submittedName>
</protein>
<gene>
    <name evidence="3" type="ORF">SAMN04487967_3541</name>
</gene>
<dbReference type="AlphaFoldDB" id="A0A1H6G4K7"/>
<dbReference type="OrthoDB" id="105697at2157"/>
<dbReference type="PRINTS" id="PR01438">
    <property type="entry name" value="UNVRSLSTRESS"/>
</dbReference>
<name>A0A1H6G4K7_9EURY</name>
<dbReference type="SUPFAM" id="SSF52402">
    <property type="entry name" value="Adenine nucleotide alpha hydrolases-like"/>
    <property type="match status" value="1"/>
</dbReference>
<dbReference type="EMBL" id="FNWL01000005">
    <property type="protein sequence ID" value="SEH18016.1"/>
    <property type="molecule type" value="Genomic_DNA"/>
</dbReference>
<proteinExistence type="inferred from homology"/>